<proteinExistence type="predicted"/>
<organism evidence="2 3">
    <name type="scientific">Stylosanthes scabra</name>
    <dbReference type="NCBI Taxonomy" id="79078"/>
    <lineage>
        <taxon>Eukaryota</taxon>
        <taxon>Viridiplantae</taxon>
        <taxon>Streptophyta</taxon>
        <taxon>Embryophyta</taxon>
        <taxon>Tracheophyta</taxon>
        <taxon>Spermatophyta</taxon>
        <taxon>Magnoliopsida</taxon>
        <taxon>eudicotyledons</taxon>
        <taxon>Gunneridae</taxon>
        <taxon>Pentapetalae</taxon>
        <taxon>rosids</taxon>
        <taxon>fabids</taxon>
        <taxon>Fabales</taxon>
        <taxon>Fabaceae</taxon>
        <taxon>Papilionoideae</taxon>
        <taxon>50 kb inversion clade</taxon>
        <taxon>dalbergioids sensu lato</taxon>
        <taxon>Dalbergieae</taxon>
        <taxon>Pterocarpus clade</taxon>
        <taxon>Stylosanthes</taxon>
    </lineage>
</organism>
<dbReference type="EMBL" id="JASCZI010121955">
    <property type="protein sequence ID" value="MED6163386.1"/>
    <property type="molecule type" value="Genomic_DNA"/>
</dbReference>
<evidence type="ECO:0000313" key="2">
    <source>
        <dbReference type="EMBL" id="MED6163386.1"/>
    </source>
</evidence>
<evidence type="ECO:0008006" key="4">
    <source>
        <dbReference type="Google" id="ProtNLM"/>
    </source>
</evidence>
<sequence length="189" mass="21198">MRDGGKGSTVNNVTTDSADDKIESIGRPGGIVSGSPEDCFTKEMIGVAEQRRGLYAFEKLKPVESASTSINSAITSIRTFGRTSSLDSTQAWHLRLGHIPSQKLHVTRALMLHANLPKNFWNIAAAHVIHIINRLPTTGNCRDKPTIEFDPEIEKTLKKNRSRIRELFNWIKKRQIPKMVLLKNLLKKS</sequence>
<reference evidence="2 3" key="1">
    <citation type="journal article" date="2023" name="Plants (Basel)">
        <title>Bridging the Gap: Combining Genomics and Transcriptomics Approaches to Understand Stylosanthes scabra, an Orphan Legume from the Brazilian Caatinga.</title>
        <authorList>
            <person name="Ferreira-Neto J.R.C."/>
            <person name="da Silva M.D."/>
            <person name="Binneck E."/>
            <person name="de Melo N.F."/>
            <person name="da Silva R.H."/>
            <person name="de Melo A.L.T.M."/>
            <person name="Pandolfi V."/>
            <person name="Bustamante F.O."/>
            <person name="Brasileiro-Vidal A.C."/>
            <person name="Benko-Iseppon A.M."/>
        </authorList>
    </citation>
    <scope>NUCLEOTIDE SEQUENCE [LARGE SCALE GENOMIC DNA]</scope>
    <source>
        <tissue evidence="2">Leaves</tissue>
    </source>
</reference>
<keyword evidence="3" id="KW-1185">Reference proteome</keyword>
<protein>
    <recommendedName>
        <fullName evidence="4">GAG-pre-integrase domain-containing protein</fullName>
    </recommendedName>
</protein>
<feature type="region of interest" description="Disordered" evidence="1">
    <location>
        <begin position="1"/>
        <end position="29"/>
    </location>
</feature>
<comment type="caution">
    <text evidence="2">The sequence shown here is derived from an EMBL/GenBank/DDBJ whole genome shotgun (WGS) entry which is preliminary data.</text>
</comment>
<evidence type="ECO:0000313" key="3">
    <source>
        <dbReference type="Proteomes" id="UP001341840"/>
    </source>
</evidence>
<dbReference type="Proteomes" id="UP001341840">
    <property type="component" value="Unassembled WGS sequence"/>
</dbReference>
<evidence type="ECO:0000256" key="1">
    <source>
        <dbReference type="SAM" id="MobiDB-lite"/>
    </source>
</evidence>
<accession>A0ABU6UQL2</accession>
<gene>
    <name evidence="2" type="ORF">PIB30_079437</name>
</gene>
<name>A0ABU6UQL2_9FABA</name>